<feature type="region of interest" description="Disordered" evidence="10">
    <location>
        <begin position="237"/>
        <end position="297"/>
    </location>
</feature>
<dbReference type="PRINTS" id="PR01374">
    <property type="entry name" value="TONBPROTEIN"/>
</dbReference>
<dbReference type="InterPro" id="IPR003538">
    <property type="entry name" value="TonB"/>
</dbReference>
<protein>
    <recommendedName>
        <fullName evidence="11">TonB C-terminal domain-containing protein</fullName>
    </recommendedName>
</protein>
<keyword evidence="7" id="KW-0653">Protein transport</keyword>
<sequence length="413" mass="44346">MDKNLVYPPAARKAGTSGKVIVQVIITEKGVLKSAKVVKGIKGVGGEDCNKEALRLVGLLPKWQPATIDGKPVRMVTKLPVYFAKETVVKEINVDLSDINSDNTEVPPPPPPMEERNGDMVVDLPDNPDTKSDNDVFTMVEEMPNFPGGDDALLRYLGINIKYPDKAKDAGIQGTVYASFIVNSDGSITDAAILRGVNGPGGKECNDEALRVVKSMPKWIPGKQNAIILQAFALTAQPSKPKQPTKPAKVQVVTPPAEPAKTNSSGISLQAPPAPGEHSGNTNVGSHSLPEGEKSSPMVVEEMPTSVYSVVEVMPEYPGGDDSLRAQLARSVKYPEIAKDANTQGTIYVTYVVNEDGTVSDVKILRGLSGPGAKECNAEAIRVVYAMPKWKPGKQNGKPVRVQYNLPIKFMLR</sequence>
<dbReference type="Proteomes" id="UP000663854">
    <property type="component" value="Unassembled WGS sequence"/>
</dbReference>
<dbReference type="InterPro" id="IPR006260">
    <property type="entry name" value="TonB/TolA_C"/>
</dbReference>
<keyword evidence="5" id="KW-0997">Cell inner membrane</keyword>
<keyword evidence="6" id="KW-0812">Transmembrane</keyword>
<dbReference type="PANTHER" id="PTHR33446">
    <property type="entry name" value="PROTEIN TONB-RELATED"/>
    <property type="match status" value="1"/>
</dbReference>
<dbReference type="PANTHER" id="PTHR33446:SF2">
    <property type="entry name" value="PROTEIN TONB"/>
    <property type="match status" value="1"/>
</dbReference>
<evidence type="ECO:0000256" key="3">
    <source>
        <dbReference type="ARBA" id="ARBA00022448"/>
    </source>
</evidence>
<dbReference type="GO" id="GO:0015891">
    <property type="term" value="P:siderophore transport"/>
    <property type="evidence" value="ECO:0007669"/>
    <property type="project" value="InterPro"/>
</dbReference>
<feature type="domain" description="TonB C-terminal" evidence="11">
    <location>
        <begin position="1"/>
        <end position="90"/>
    </location>
</feature>
<evidence type="ECO:0000256" key="9">
    <source>
        <dbReference type="ARBA" id="ARBA00023136"/>
    </source>
</evidence>
<evidence type="ECO:0000256" key="4">
    <source>
        <dbReference type="ARBA" id="ARBA00022475"/>
    </source>
</evidence>
<comment type="subcellular location">
    <subcellularLocation>
        <location evidence="1">Cell inner membrane</location>
        <topology evidence="1">Single-pass membrane protein</topology>
        <orientation evidence="1">Periplasmic side</orientation>
    </subcellularLocation>
</comment>
<reference evidence="12" key="1">
    <citation type="submission" date="2021-02" db="EMBL/GenBank/DDBJ databases">
        <authorList>
            <person name="Nowell W R."/>
        </authorList>
    </citation>
    <scope>NUCLEOTIDE SEQUENCE</scope>
</reference>
<evidence type="ECO:0000313" key="13">
    <source>
        <dbReference type="Proteomes" id="UP000663854"/>
    </source>
</evidence>
<accession>A0A813MUM2</accession>
<dbReference type="AlphaFoldDB" id="A0A813MUM2"/>
<dbReference type="SUPFAM" id="SSF74653">
    <property type="entry name" value="TolA/TonB C-terminal domain"/>
    <property type="match status" value="3"/>
</dbReference>
<evidence type="ECO:0000313" key="12">
    <source>
        <dbReference type="EMBL" id="CAF0728577.1"/>
    </source>
</evidence>
<evidence type="ECO:0000256" key="8">
    <source>
        <dbReference type="ARBA" id="ARBA00022989"/>
    </source>
</evidence>
<dbReference type="EMBL" id="CAJNOH010000003">
    <property type="protein sequence ID" value="CAF0728577.1"/>
    <property type="molecule type" value="Genomic_DNA"/>
</dbReference>
<dbReference type="GO" id="GO:0015031">
    <property type="term" value="P:protein transport"/>
    <property type="evidence" value="ECO:0007669"/>
    <property type="project" value="UniProtKB-KW"/>
</dbReference>
<organism evidence="12 13">
    <name type="scientific">Rotaria sordida</name>
    <dbReference type="NCBI Taxonomy" id="392033"/>
    <lineage>
        <taxon>Eukaryota</taxon>
        <taxon>Metazoa</taxon>
        <taxon>Spiralia</taxon>
        <taxon>Gnathifera</taxon>
        <taxon>Rotifera</taxon>
        <taxon>Eurotatoria</taxon>
        <taxon>Bdelloidea</taxon>
        <taxon>Philodinida</taxon>
        <taxon>Philodinidae</taxon>
        <taxon>Rotaria</taxon>
    </lineage>
</organism>
<keyword evidence="3" id="KW-0813">Transport</keyword>
<dbReference type="Pfam" id="PF03544">
    <property type="entry name" value="TonB_C"/>
    <property type="match status" value="3"/>
</dbReference>
<proteinExistence type="inferred from homology"/>
<dbReference type="GO" id="GO:0055085">
    <property type="term" value="P:transmembrane transport"/>
    <property type="evidence" value="ECO:0007669"/>
    <property type="project" value="InterPro"/>
</dbReference>
<dbReference type="PROSITE" id="PS52015">
    <property type="entry name" value="TONB_CTD"/>
    <property type="match status" value="3"/>
</dbReference>
<evidence type="ECO:0000259" key="11">
    <source>
        <dbReference type="PROSITE" id="PS52015"/>
    </source>
</evidence>
<feature type="domain" description="TonB C-terminal" evidence="11">
    <location>
        <begin position="319"/>
        <end position="413"/>
    </location>
</feature>
<keyword evidence="8" id="KW-1133">Transmembrane helix</keyword>
<evidence type="ECO:0000256" key="2">
    <source>
        <dbReference type="ARBA" id="ARBA00006555"/>
    </source>
</evidence>
<dbReference type="GO" id="GO:0031992">
    <property type="term" value="F:energy transducer activity"/>
    <property type="evidence" value="ECO:0007669"/>
    <property type="project" value="InterPro"/>
</dbReference>
<evidence type="ECO:0000256" key="1">
    <source>
        <dbReference type="ARBA" id="ARBA00004383"/>
    </source>
</evidence>
<evidence type="ECO:0000256" key="6">
    <source>
        <dbReference type="ARBA" id="ARBA00022692"/>
    </source>
</evidence>
<evidence type="ECO:0000256" key="5">
    <source>
        <dbReference type="ARBA" id="ARBA00022519"/>
    </source>
</evidence>
<dbReference type="InterPro" id="IPR037682">
    <property type="entry name" value="TonB_C"/>
</dbReference>
<gene>
    <name evidence="12" type="ORF">PYM288_LOCUS779</name>
</gene>
<evidence type="ECO:0000256" key="7">
    <source>
        <dbReference type="ARBA" id="ARBA00022927"/>
    </source>
</evidence>
<dbReference type="NCBIfam" id="TIGR01352">
    <property type="entry name" value="tonB_Cterm"/>
    <property type="match status" value="3"/>
</dbReference>
<keyword evidence="4" id="KW-1003">Cell membrane</keyword>
<evidence type="ECO:0000256" key="10">
    <source>
        <dbReference type="SAM" id="MobiDB-lite"/>
    </source>
</evidence>
<comment type="similarity">
    <text evidence="2">Belongs to the TonB family.</text>
</comment>
<dbReference type="InterPro" id="IPR051045">
    <property type="entry name" value="TonB-dependent_transducer"/>
</dbReference>
<name>A0A813MUM2_9BILA</name>
<dbReference type="Gene3D" id="3.30.1150.10">
    <property type="match status" value="3"/>
</dbReference>
<keyword evidence="9" id="KW-0472">Membrane</keyword>
<feature type="domain" description="TonB C-terminal" evidence="11">
    <location>
        <begin position="148"/>
        <end position="241"/>
    </location>
</feature>
<comment type="caution">
    <text evidence="12">The sequence shown here is derived from an EMBL/GenBank/DDBJ whole genome shotgun (WGS) entry which is preliminary data.</text>
</comment>
<dbReference type="GO" id="GO:0098797">
    <property type="term" value="C:plasma membrane protein complex"/>
    <property type="evidence" value="ECO:0007669"/>
    <property type="project" value="TreeGrafter"/>
</dbReference>